<dbReference type="PROSITE" id="PS50102">
    <property type="entry name" value="RRM"/>
    <property type="match status" value="1"/>
</dbReference>
<feature type="compositionally biased region" description="Basic and acidic residues" evidence="2">
    <location>
        <begin position="156"/>
        <end position="166"/>
    </location>
</feature>
<accession>A0ABQ8I220</accession>
<reference evidence="4 5" key="1">
    <citation type="submission" date="2021-02" db="EMBL/GenBank/DDBJ databases">
        <title>Plant Genome Project.</title>
        <authorList>
            <person name="Zhang R.-G."/>
        </authorList>
    </citation>
    <scope>NUCLEOTIDE SEQUENCE [LARGE SCALE GENOMIC DNA]</scope>
    <source>
        <tissue evidence="4">Leaves</tissue>
    </source>
</reference>
<evidence type="ECO:0000256" key="2">
    <source>
        <dbReference type="SAM" id="MobiDB-lite"/>
    </source>
</evidence>
<dbReference type="PANTHER" id="PTHR14738">
    <property type="entry name" value="ZINC FINGER CCCH DOMAIN-CONTAINING PROTEIN 14"/>
    <property type="match status" value="1"/>
</dbReference>
<evidence type="ECO:0000313" key="4">
    <source>
        <dbReference type="EMBL" id="KAH7570680.1"/>
    </source>
</evidence>
<dbReference type="Proteomes" id="UP000827721">
    <property type="component" value="Unassembled WGS sequence"/>
</dbReference>
<gene>
    <name evidence="4" type="ORF">JRO89_XS05G0155000</name>
</gene>
<dbReference type="SUPFAM" id="SSF54928">
    <property type="entry name" value="RNA-binding domain, RBD"/>
    <property type="match status" value="1"/>
</dbReference>
<dbReference type="Pfam" id="PF00076">
    <property type="entry name" value="RRM_1"/>
    <property type="match status" value="1"/>
</dbReference>
<feature type="compositionally biased region" description="Basic and acidic residues" evidence="2">
    <location>
        <begin position="176"/>
        <end position="187"/>
    </location>
</feature>
<dbReference type="InterPro" id="IPR035979">
    <property type="entry name" value="RBD_domain_sf"/>
</dbReference>
<protein>
    <recommendedName>
        <fullName evidence="3">RRM domain-containing protein</fullName>
    </recommendedName>
</protein>
<dbReference type="Gene3D" id="1.20.1390.10">
    <property type="entry name" value="PWI domain"/>
    <property type="match status" value="1"/>
</dbReference>
<evidence type="ECO:0000259" key="3">
    <source>
        <dbReference type="PROSITE" id="PS50102"/>
    </source>
</evidence>
<dbReference type="EMBL" id="JAFEMO010000005">
    <property type="protein sequence ID" value="KAH7570680.1"/>
    <property type="molecule type" value="Genomic_DNA"/>
</dbReference>
<dbReference type="InterPro" id="IPR040366">
    <property type="entry name" value="Nab2/ZC3H14"/>
</dbReference>
<proteinExistence type="predicted"/>
<comment type="caution">
    <text evidence="4">The sequence shown here is derived from an EMBL/GenBank/DDBJ whole genome shotgun (WGS) entry which is preliminary data.</text>
</comment>
<dbReference type="Gene3D" id="3.30.70.330">
    <property type="match status" value="1"/>
</dbReference>
<feature type="region of interest" description="Disordered" evidence="2">
    <location>
        <begin position="136"/>
        <end position="288"/>
    </location>
</feature>
<feature type="domain" description="RRM" evidence="3">
    <location>
        <begin position="577"/>
        <end position="654"/>
    </location>
</feature>
<name>A0ABQ8I220_9ROSI</name>
<feature type="compositionally biased region" description="Basic and acidic residues" evidence="2">
    <location>
        <begin position="195"/>
        <end position="214"/>
    </location>
</feature>
<dbReference type="SMART" id="SM00360">
    <property type="entry name" value="RRM"/>
    <property type="match status" value="1"/>
</dbReference>
<dbReference type="InterPro" id="IPR000504">
    <property type="entry name" value="RRM_dom"/>
</dbReference>
<evidence type="ECO:0000313" key="5">
    <source>
        <dbReference type="Proteomes" id="UP000827721"/>
    </source>
</evidence>
<keyword evidence="1" id="KW-0694">RNA-binding</keyword>
<feature type="compositionally biased region" description="Polar residues" evidence="2">
    <location>
        <begin position="723"/>
        <end position="734"/>
    </location>
</feature>
<keyword evidence="5" id="KW-1185">Reference proteome</keyword>
<evidence type="ECO:0000256" key="1">
    <source>
        <dbReference type="PROSITE-ProRule" id="PRU00176"/>
    </source>
</evidence>
<feature type="region of interest" description="Disordered" evidence="2">
    <location>
        <begin position="712"/>
        <end position="751"/>
    </location>
</feature>
<dbReference type="InterPro" id="IPR012677">
    <property type="entry name" value="Nucleotide-bd_a/b_plait_sf"/>
</dbReference>
<feature type="compositionally biased region" description="Basic and acidic residues" evidence="2">
    <location>
        <begin position="230"/>
        <end position="250"/>
    </location>
</feature>
<organism evidence="4 5">
    <name type="scientific">Xanthoceras sorbifolium</name>
    <dbReference type="NCBI Taxonomy" id="99658"/>
    <lineage>
        <taxon>Eukaryota</taxon>
        <taxon>Viridiplantae</taxon>
        <taxon>Streptophyta</taxon>
        <taxon>Embryophyta</taxon>
        <taxon>Tracheophyta</taxon>
        <taxon>Spermatophyta</taxon>
        <taxon>Magnoliopsida</taxon>
        <taxon>eudicotyledons</taxon>
        <taxon>Gunneridae</taxon>
        <taxon>Pentapetalae</taxon>
        <taxon>rosids</taxon>
        <taxon>malvids</taxon>
        <taxon>Sapindales</taxon>
        <taxon>Sapindaceae</taxon>
        <taxon>Xanthoceroideae</taxon>
        <taxon>Xanthoceras</taxon>
    </lineage>
</organism>
<sequence length="751" mass="82435">MGSMDDQTFKANFTVDGVSKLRERVKDKLKEFMGDYTDDTLVGIGNGALVIGYSSCLLNVRCMSQGIGNGALVIGYSSSLLNEYVIVLLRNGRRKEEARNELNVFLGDDSDSFVSWLWDHLASNLNLYVHPEGSHSNEAAKVKPTSGDKSGSNDSPHLDSETEGGKSNKLSRSRHNREWKGLVRDAAEPQPLRSSEVDDIHFEEKTHREVERGRRSPSPPRPKGQKKRSRTDERQHSKREVGQKTIDAPRRLLQFAVRDAVGTTRPSSSGKEPSLKRLRSVVSTSTGTSELVERPRRIRSVATVPNPLATVIKAVAEAAEDVTRVKSGGNVFDRLGCGMNMTGIADGPAEFREGAVEDEEYENFNQIQEQTGPAYLDRHEYRGQYDGDMTMLDSATVLPFDSMSDNEGYEDVSVTGRKVTDVSQSRLSVGNKGEDSRVQYSIAKNADDIMQISRNKDQHQPVAPMSSSRKVVNISVNVNTWKPPHYQETRDVTALNSRISNQDGDAHAEKSAVQLMKENSNPTTVGNGNVRYSNFGAADCEQAKPAADTQMESQKSLLSAPGLYTTAGRPSEDADSRTIFVSNVHFAATKDSLSRHFNKFGEVLKVVIVTDAATGQPKGSAYVEFMRKEAADNALTLDGTSFMSRILKVLKRNAAHQDAAPLMAWPRIARGSPYAAARFTRAPFPRGLQGAFRPRLPIKPGARSLQWKRDAQATPADSIAQFPGNTIPSPTARSLTYVRSEPKTDGNPGGT</sequence>
<dbReference type="PANTHER" id="PTHR14738:SF32">
    <property type="entry name" value="RNA BINDING (RRM_RBD_RNP MOTIFS) FAMILY PROTEIN"/>
    <property type="match status" value="1"/>
</dbReference>